<feature type="signal peptide" evidence="1">
    <location>
        <begin position="1"/>
        <end position="23"/>
    </location>
</feature>
<dbReference type="WBParaSite" id="nRc.2.0.1.t06671-RA">
    <property type="protein sequence ID" value="nRc.2.0.1.t06671-RA"/>
    <property type="gene ID" value="nRc.2.0.1.g06671"/>
</dbReference>
<evidence type="ECO:0000256" key="1">
    <source>
        <dbReference type="SAM" id="SignalP"/>
    </source>
</evidence>
<dbReference type="AlphaFoldDB" id="A0A915HZI4"/>
<organism evidence="2 3">
    <name type="scientific">Romanomermis culicivorax</name>
    <name type="common">Nematode worm</name>
    <dbReference type="NCBI Taxonomy" id="13658"/>
    <lineage>
        <taxon>Eukaryota</taxon>
        <taxon>Metazoa</taxon>
        <taxon>Ecdysozoa</taxon>
        <taxon>Nematoda</taxon>
        <taxon>Enoplea</taxon>
        <taxon>Dorylaimia</taxon>
        <taxon>Mermithida</taxon>
        <taxon>Mermithoidea</taxon>
        <taxon>Mermithidae</taxon>
        <taxon>Romanomermis</taxon>
    </lineage>
</organism>
<name>A0A915HZI4_ROMCU</name>
<protein>
    <submittedName>
        <fullName evidence="3">Uncharacterized protein</fullName>
    </submittedName>
</protein>
<keyword evidence="1" id="KW-0732">Signal</keyword>
<keyword evidence="2" id="KW-1185">Reference proteome</keyword>
<reference evidence="3" key="1">
    <citation type="submission" date="2022-11" db="UniProtKB">
        <authorList>
            <consortium name="WormBaseParasite"/>
        </authorList>
    </citation>
    <scope>IDENTIFICATION</scope>
</reference>
<evidence type="ECO:0000313" key="3">
    <source>
        <dbReference type="WBParaSite" id="nRc.2.0.1.t06671-RA"/>
    </source>
</evidence>
<evidence type="ECO:0000313" key="2">
    <source>
        <dbReference type="Proteomes" id="UP000887565"/>
    </source>
</evidence>
<accession>A0A915HZI4</accession>
<dbReference type="Proteomes" id="UP000887565">
    <property type="component" value="Unplaced"/>
</dbReference>
<feature type="chain" id="PRO_5038008441" evidence="1">
    <location>
        <begin position="24"/>
        <end position="146"/>
    </location>
</feature>
<proteinExistence type="predicted"/>
<sequence length="146" mass="15836">MLLALSIISSLLLVSQTSPGVFAKSCDIGSGKSVEAGIIFEKDCLAKCTCDLSGSGDYNCVSLCPLFGVAHPCRKVRPYQQCCKRSICPDNEQLDACDPFSFNIAKNLTVPWQLRLINGEKSCNGIILSERFMNTVMALIAHPMKA</sequence>